<reference evidence="2" key="1">
    <citation type="submission" date="2017-05" db="UniProtKB">
        <authorList>
            <consortium name="EnsemblMetazoa"/>
        </authorList>
    </citation>
    <scope>IDENTIFICATION</scope>
</reference>
<accession>A0A1X7T7Z6</accession>
<evidence type="ECO:0000256" key="1">
    <source>
        <dbReference type="ARBA" id="ARBA00023172"/>
    </source>
</evidence>
<evidence type="ECO:0008006" key="3">
    <source>
        <dbReference type="Google" id="ProtNLM"/>
    </source>
</evidence>
<dbReference type="GO" id="GO:0006310">
    <property type="term" value="P:DNA recombination"/>
    <property type="evidence" value="ECO:0007669"/>
    <property type="project" value="UniProtKB-KW"/>
</dbReference>
<dbReference type="OMA" id="WKLEAYQ"/>
<dbReference type="eggNOG" id="ENOG502SZGE">
    <property type="taxonomic scope" value="Eukaryota"/>
</dbReference>
<dbReference type="OrthoDB" id="6019648at2759"/>
<dbReference type="SUPFAM" id="SSF56349">
    <property type="entry name" value="DNA breaking-rejoining enzymes"/>
    <property type="match status" value="1"/>
</dbReference>
<organism evidence="2">
    <name type="scientific">Amphimedon queenslandica</name>
    <name type="common">Sponge</name>
    <dbReference type="NCBI Taxonomy" id="400682"/>
    <lineage>
        <taxon>Eukaryota</taxon>
        <taxon>Metazoa</taxon>
        <taxon>Porifera</taxon>
        <taxon>Demospongiae</taxon>
        <taxon>Heteroscleromorpha</taxon>
        <taxon>Haplosclerida</taxon>
        <taxon>Niphatidae</taxon>
        <taxon>Amphimedon</taxon>
    </lineage>
</organism>
<protein>
    <recommendedName>
        <fullName evidence="3">Tyr recombinase domain-containing protein</fullName>
    </recommendedName>
</protein>
<dbReference type="PANTHER" id="PTHR34605:SF3">
    <property type="entry name" value="P CELL-TYPE AGGLUTINATION PROTEIN MAP4-LIKE-RELATED"/>
    <property type="match status" value="1"/>
</dbReference>
<evidence type="ECO:0000313" key="2">
    <source>
        <dbReference type="EnsemblMetazoa" id="Aqu2.1.10644_001"/>
    </source>
</evidence>
<keyword evidence="1" id="KW-0233">DNA recombination</keyword>
<dbReference type="InterPro" id="IPR011010">
    <property type="entry name" value="DNA_brk_join_enz"/>
</dbReference>
<name>A0A1X7T7Z6_AMPQE</name>
<dbReference type="GO" id="GO:0015074">
    <property type="term" value="P:DNA integration"/>
    <property type="evidence" value="ECO:0007669"/>
    <property type="project" value="InterPro"/>
</dbReference>
<dbReference type="Gene3D" id="1.10.443.10">
    <property type="entry name" value="Intergrase catalytic core"/>
    <property type="match status" value="1"/>
</dbReference>
<dbReference type="InterPro" id="IPR013762">
    <property type="entry name" value="Integrase-like_cat_sf"/>
</dbReference>
<dbReference type="InterPro" id="IPR052925">
    <property type="entry name" value="Phage_Integrase-like_Recomb"/>
</dbReference>
<dbReference type="PANTHER" id="PTHR34605">
    <property type="entry name" value="PHAGE_INTEGRASE DOMAIN-CONTAINING PROTEIN"/>
    <property type="match status" value="1"/>
</dbReference>
<dbReference type="EnsemblMetazoa" id="Aqu2.1.10644_001">
    <property type="protein sequence ID" value="Aqu2.1.10644_001"/>
    <property type="gene ID" value="Aqu2.1.10644"/>
</dbReference>
<sequence>GLLLVHQDQTLPSKNTFVRHLKNPLVAKGIDQNQYSGHSFRIGAATSAAKAGIPDHLIKALGRWKLEAYQIYIRAPTSSLAVVSMSI</sequence>
<proteinExistence type="predicted"/>
<dbReference type="GO" id="GO:0003677">
    <property type="term" value="F:DNA binding"/>
    <property type="evidence" value="ECO:0007669"/>
    <property type="project" value="InterPro"/>
</dbReference>
<dbReference type="InParanoid" id="A0A1X7T7Z6"/>
<dbReference type="AlphaFoldDB" id="A0A1X7T7Z6"/>